<evidence type="ECO:0000256" key="5">
    <source>
        <dbReference type="ARBA" id="ARBA00022989"/>
    </source>
</evidence>
<keyword evidence="7" id="KW-0813">Transport</keyword>
<feature type="transmembrane region" description="Helical" evidence="7">
    <location>
        <begin position="276"/>
        <end position="300"/>
    </location>
</feature>
<dbReference type="RefSeq" id="WP_027314489.1">
    <property type="nucleotide sequence ID" value="NZ_JACIDC010000001.1"/>
</dbReference>
<dbReference type="PANTHER" id="PTHR33362">
    <property type="entry name" value="SIALIC ACID TRAP TRANSPORTER PERMEASE PROTEIN SIAT-RELATED"/>
    <property type="match status" value="1"/>
</dbReference>
<feature type="transmembrane region" description="Helical" evidence="7">
    <location>
        <begin position="52"/>
        <end position="76"/>
    </location>
</feature>
<dbReference type="InterPro" id="IPR004681">
    <property type="entry name" value="TRAP_DctM"/>
</dbReference>
<dbReference type="Proteomes" id="UP000519439">
    <property type="component" value="Unassembled WGS sequence"/>
</dbReference>
<feature type="transmembrane region" description="Helical" evidence="7">
    <location>
        <begin position="320"/>
        <end position="338"/>
    </location>
</feature>
<feature type="transmembrane region" description="Helical" evidence="7">
    <location>
        <begin position="141"/>
        <end position="167"/>
    </location>
</feature>
<evidence type="ECO:0000256" key="2">
    <source>
        <dbReference type="ARBA" id="ARBA00022475"/>
    </source>
</evidence>
<accession>A0A7W6IC65</accession>
<feature type="transmembrane region" description="Helical" evidence="7">
    <location>
        <begin position="173"/>
        <end position="195"/>
    </location>
</feature>
<comment type="similarity">
    <text evidence="7">Belongs to the TRAP transporter large permease family.</text>
</comment>
<sequence>MDRLDIGLISVGVALVLMAIRVPIGLALISVSFVGIAAISSWKAAWGVLSTIPYSFIAAWELSAVPMFLLMGYVAARAGITNGLFTAMRMLFSWVPGSLAVASVGASALFAAASGSSAATSAALARIAVPEMIKAKYHKGLATGTIAAAGTLGSLIPPSIIMVIYGVFTNTAIGPLFVAGVVPGILTAIAFSAMIMMRVKLNPSLAPRSKVNLTEEERRAALRDIWPLPTLILGVLGSIMLGIASPTEAGALGALMAILIAWKRRSISKRMIWDSLLDTAISTAVVFFIAIGAAMFQRLMGISQLPAFFSDSILSISDNKYVVILMIALIYLVLGMFLDSIGIMLLTLPVVLPLLVALDFNMIWFGILVVKLLEIGMVTPPLGLNVYVVKSSLGNQVDLMTVFKGAGWFIVTDLLVLTALVAFPILSLWLPSLMD</sequence>
<evidence type="ECO:0000313" key="10">
    <source>
        <dbReference type="Proteomes" id="UP000519439"/>
    </source>
</evidence>
<feature type="transmembrane region" description="Helical" evidence="7">
    <location>
        <begin position="83"/>
        <end position="102"/>
    </location>
</feature>
<comment type="function">
    <text evidence="7">Part of the tripartite ATP-independent periplasmic (TRAP) transport system.</text>
</comment>
<dbReference type="EMBL" id="JACIDC010000001">
    <property type="protein sequence ID" value="MBB4038724.1"/>
    <property type="molecule type" value="Genomic_DNA"/>
</dbReference>
<evidence type="ECO:0000256" key="1">
    <source>
        <dbReference type="ARBA" id="ARBA00004429"/>
    </source>
</evidence>
<name>A0A7W6IC65_9HYPH</name>
<dbReference type="PIRSF" id="PIRSF006066">
    <property type="entry name" value="HI0050"/>
    <property type="match status" value="1"/>
</dbReference>
<evidence type="ECO:0000256" key="4">
    <source>
        <dbReference type="ARBA" id="ARBA00022692"/>
    </source>
</evidence>
<keyword evidence="2" id="KW-1003">Cell membrane</keyword>
<feature type="domain" description="TRAP C4-dicarboxylate transport system permease DctM subunit" evidence="8">
    <location>
        <begin position="12"/>
        <end position="424"/>
    </location>
</feature>
<evidence type="ECO:0000313" key="9">
    <source>
        <dbReference type="EMBL" id="MBB4038724.1"/>
    </source>
</evidence>
<dbReference type="AlphaFoldDB" id="A0A7W6IC65"/>
<evidence type="ECO:0000256" key="6">
    <source>
        <dbReference type="ARBA" id="ARBA00023136"/>
    </source>
</evidence>
<comment type="caution">
    <text evidence="7">Lacks conserved residue(s) required for the propagation of feature annotation.</text>
</comment>
<dbReference type="NCBIfam" id="TIGR00786">
    <property type="entry name" value="dctM"/>
    <property type="match status" value="1"/>
</dbReference>
<dbReference type="Pfam" id="PF06808">
    <property type="entry name" value="DctM"/>
    <property type="match status" value="1"/>
</dbReference>
<feature type="transmembrane region" description="Helical" evidence="7">
    <location>
        <begin position="350"/>
        <end position="373"/>
    </location>
</feature>
<comment type="subcellular location">
    <subcellularLocation>
        <location evidence="1 7">Cell inner membrane</location>
        <topology evidence="1 7">Multi-pass membrane protein</topology>
    </subcellularLocation>
</comment>
<evidence type="ECO:0000256" key="3">
    <source>
        <dbReference type="ARBA" id="ARBA00022519"/>
    </source>
</evidence>
<gene>
    <name evidence="9" type="ORF">GGR34_000353</name>
</gene>
<dbReference type="InterPro" id="IPR010656">
    <property type="entry name" value="DctM"/>
</dbReference>
<dbReference type="GO" id="GO:0005886">
    <property type="term" value="C:plasma membrane"/>
    <property type="evidence" value="ECO:0007669"/>
    <property type="project" value="UniProtKB-SubCell"/>
</dbReference>
<evidence type="ECO:0000256" key="7">
    <source>
        <dbReference type="RuleBase" id="RU369079"/>
    </source>
</evidence>
<proteinExistence type="inferred from homology"/>
<evidence type="ECO:0000259" key="8">
    <source>
        <dbReference type="Pfam" id="PF06808"/>
    </source>
</evidence>
<keyword evidence="10" id="KW-1185">Reference proteome</keyword>
<feature type="transmembrane region" description="Helical" evidence="7">
    <location>
        <begin position="406"/>
        <end position="430"/>
    </location>
</feature>
<keyword evidence="3 7" id="KW-0997">Cell inner membrane</keyword>
<comment type="caution">
    <text evidence="9">The sequence shown here is derived from an EMBL/GenBank/DDBJ whole genome shotgun (WGS) entry which is preliminary data.</text>
</comment>
<reference evidence="9 10" key="1">
    <citation type="submission" date="2020-08" db="EMBL/GenBank/DDBJ databases">
        <title>Genomic Encyclopedia of Type Strains, Phase IV (KMG-IV): sequencing the most valuable type-strain genomes for metagenomic binning, comparative biology and taxonomic classification.</title>
        <authorList>
            <person name="Goeker M."/>
        </authorList>
    </citation>
    <scope>NUCLEOTIDE SEQUENCE [LARGE SCALE GENOMIC DNA]</scope>
    <source>
        <strain evidence="9 10">DSM 15743</strain>
    </source>
</reference>
<feature type="transmembrane region" description="Helical" evidence="7">
    <location>
        <begin position="7"/>
        <end position="40"/>
    </location>
</feature>
<keyword evidence="6 7" id="KW-0472">Membrane</keyword>
<dbReference type="PANTHER" id="PTHR33362:SF5">
    <property type="entry name" value="C4-DICARBOXYLATE TRAP TRANSPORTER LARGE PERMEASE PROTEIN DCTM"/>
    <property type="match status" value="1"/>
</dbReference>
<feature type="transmembrane region" description="Helical" evidence="7">
    <location>
        <begin position="249"/>
        <end position="264"/>
    </location>
</feature>
<organism evidence="9 10">
    <name type="scientific">Microvirga flocculans</name>
    <dbReference type="NCBI Taxonomy" id="217168"/>
    <lineage>
        <taxon>Bacteria</taxon>
        <taxon>Pseudomonadati</taxon>
        <taxon>Pseudomonadota</taxon>
        <taxon>Alphaproteobacteria</taxon>
        <taxon>Hyphomicrobiales</taxon>
        <taxon>Methylobacteriaceae</taxon>
        <taxon>Microvirga</taxon>
    </lineage>
</organism>
<keyword evidence="5 7" id="KW-1133">Transmembrane helix</keyword>
<protein>
    <recommendedName>
        <fullName evidence="7">TRAP transporter large permease protein</fullName>
    </recommendedName>
</protein>
<comment type="subunit">
    <text evidence="7">The complex comprises the extracytoplasmic solute receptor protein and the two transmembrane proteins.</text>
</comment>
<keyword evidence="4 7" id="KW-0812">Transmembrane</keyword>
<dbReference type="GO" id="GO:0022857">
    <property type="term" value="F:transmembrane transporter activity"/>
    <property type="evidence" value="ECO:0007669"/>
    <property type="project" value="UniProtKB-UniRule"/>
</dbReference>